<feature type="domain" description="N-acetyltransferase" evidence="1">
    <location>
        <begin position="1"/>
        <end position="149"/>
    </location>
</feature>
<dbReference type="CDD" id="cd04301">
    <property type="entry name" value="NAT_SF"/>
    <property type="match status" value="1"/>
</dbReference>
<keyword evidence="2" id="KW-0808">Transferase</keyword>
<dbReference type="InterPro" id="IPR000182">
    <property type="entry name" value="GNAT_dom"/>
</dbReference>
<dbReference type="InterPro" id="IPR016181">
    <property type="entry name" value="Acyl_CoA_acyltransferase"/>
</dbReference>
<organism evidence="2 3">
    <name type="scientific">Microtetraspora glauca</name>
    <dbReference type="NCBI Taxonomy" id="1996"/>
    <lineage>
        <taxon>Bacteria</taxon>
        <taxon>Bacillati</taxon>
        <taxon>Actinomycetota</taxon>
        <taxon>Actinomycetes</taxon>
        <taxon>Streptosporangiales</taxon>
        <taxon>Streptosporangiaceae</taxon>
        <taxon>Microtetraspora</taxon>
    </lineage>
</organism>
<protein>
    <submittedName>
        <fullName evidence="2">GNAT family N-acetyltransferase</fullName>
        <ecNumber evidence="2">2.3.1.-</ecNumber>
    </submittedName>
</protein>
<proteinExistence type="predicted"/>
<keyword evidence="3" id="KW-1185">Reference proteome</keyword>
<dbReference type="PROSITE" id="PS51186">
    <property type="entry name" value="GNAT"/>
    <property type="match status" value="1"/>
</dbReference>
<reference evidence="2 3" key="1">
    <citation type="submission" date="2024-06" db="EMBL/GenBank/DDBJ databases">
        <title>The Natural Products Discovery Center: Release of the First 8490 Sequenced Strains for Exploring Actinobacteria Biosynthetic Diversity.</title>
        <authorList>
            <person name="Kalkreuter E."/>
            <person name="Kautsar S.A."/>
            <person name="Yang D."/>
            <person name="Bader C.D."/>
            <person name="Teijaro C.N."/>
            <person name="Fluegel L."/>
            <person name="Davis C.M."/>
            <person name="Simpson J.R."/>
            <person name="Lauterbach L."/>
            <person name="Steele A.D."/>
            <person name="Gui C."/>
            <person name="Meng S."/>
            <person name="Li G."/>
            <person name="Viehrig K."/>
            <person name="Ye F."/>
            <person name="Su P."/>
            <person name="Kiefer A.F."/>
            <person name="Nichols A."/>
            <person name="Cepeda A.J."/>
            <person name="Yan W."/>
            <person name="Fan B."/>
            <person name="Jiang Y."/>
            <person name="Adhikari A."/>
            <person name="Zheng C.-J."/>
            <person name="Schuster L."/>
            <person name="Cowan T.M."/>
            <person name="Smanski M.J."/>
            <person name="Chevrette M.G."/>
            <person name="De Carvalho L.P.S."/>
            <person name="Shen B."/>
        </authorList>
    </citation>
    <scope>NUCLEOTIDE SEQUENCE [LARGE SCALE GENOMIC DNA]</scope>
    <source>
        <strain evidence="2 3">NPDC050100</strain>
    </source>
</reference>
<dbReference type="PANTHER" id="PTHR37817:SF1">
    <property type="entry name" value="N-ACETYLTRANSFERASE EIS"/>
    <property type="match status" value="1"/>
</dbReference>
<dbReference type="Gene3D" id="3.40.630.30">
    <property type="match status" value="2"/>
</dbReference>
<dbReference type="SUPFAM" id="SSF55718">
    <property type="entry name" value="SCP-like"/>
    <property type="match status" value="1"/>
</dbReference>
<dbReference type="Proteomes" id="UP001551675">
    <property type="component" value="Unassembled WGS sequence"/>
</dbReference>
<dbReference type="EMBL" id="JBFALK010000023">
    <property type="protein sequence ID" value="MEV0973612.1"/>
    <property type="molecule type" value="Genomic_DNA"/>
</dbReference>
<evidence type="ECO:0000259" key="1">
    <source>
        <dbReference type="PROSITE" id="PS51186"/>
    </source>
</evidence>
<keyword evidence="2" id="KW-0012">Acyltransferase</keyword>
<gene>
    <name evidence="2" type="ORF">AB0I59_33845</name>
</gene>
<sequence length="385" mass="41430">MDIRDLTADDLDAVLDNRKRAFGPLSGGDAETWRKMVAPFLPEGRYIGAFDGSRLVATARINAYTQWWHGRPMSMGGVAGVTVAPEDRGRGVGRLIMRATIDRAAELGHVVSALYPATTPLYRGMGWEHAGGLSRTTLPTETLRALGAGGADVKLRRMGPDDAPELIATMGRVYASTRASGPLCYDERTWRLWLAEEDDFCYIADDGFVIYRWSGKDIEVDGCVAGSEATTRALWSLVGTASSIAKSVTACVEPQDPLLWLIRERSQDEIRQTRWMFRLIDLPAAVARRGFPAGVSLDAVVHVEDAQRPSNSGSWRLEVSAGSGTATAVADGGGPTFTVGGLSALFAGVPTATLRRTGLVTGGSAEDDEALDSAFRCAAYMIDYF</sequence>
<dbReference type="InterPro" id="IPR036527">
    <property type="entry name" value="SCP2_sterol-bd_dom_sf"/>
</dbReference>
<dbReference type="Gene3D" id="3.30.1050.10">
    <property type="entry name" value="SCP2 sterol-binding domain"/>
    <property type="match status" value="1"/>
</dbReference>
<dbReference type="Pfam" id="PF17668">
    <property type="entry name" value="Acetyltransf_17"/>
    <property type="match status" value="1"/>
</dbReference>
<dbReference type="SUPFAM" id="SSF55729">
    <property type="entry name" value="Acyl-CoA N-acyltransferases (Nat)"/>
    <property type="match status" value="1"/>
</dbReference>
<accession>A0ABV3GQ28</accession>
<dbReference type="Pfam" id="PF13530">
    <property type="entry name" value="SCP2_2"/>
    <property type="match status" value="1"/>
</dbReference>
<comment type="caution">
    <text evidence="2">The sequence shown here is derived from an EMBL/GenBank/DDBJ whole genome shotgun (WGS) entry which is preliminary data.</text>
</comment>
<dbReference type="RefSeq" id="WP_061257214.1">
    <property type="nucleotide sequence ID" value="NZ_JBFALK010000023.1"/>
</dbReference>
<dbReference type="InterPro" id="IPR041380">
    <property type="entry name" value="Acetyltransf_17"/>
</dbReference>
<dbReference type="GO" id="GO:0016746">
    <property type="term" value="F:acyltransferase activity"/>
    <property type="evidence" value="ECO:0007669"/>
    <property type="project" value="UniProtKB-KW"/>
</dbReference>
<evidence type="ECO:0000313" key="2">
    <source>
        <dbReference type="EMBL" id="MEV0973612.1"/>
    </source>
</evidence>
<dbReference type="EC" id="2.3.1.-" evidence="2"/>
<dbReference type="PANTHER" id="PTHR37817">
    <property type="entry name" value="N-ACETYLTRANSFERASE EIS"/>
    <property type="match status" value="1"/>
</dbReference>
<dbReference type="InterPro" id="IPR051554">
    <property type="entry name" value="Acetyltransferase_Eis"/>
</dbReference>
<dbReference type="InterPro" id="IPR025559">
    <property type="entry name" value="Eis_dom"/>
</dbReference>
<evidence type="ECO:0000313" key="3">
    <source>
        <dbReference type="Proteomes" id="UP001551675"/>
    </source>
</evidence>
<name>A0ABV3GQ28_MICGL</name>
<dbReference type="Pfam" id="PF13527">
    <property type="entry name" value="Acetyltransf_9"/>
    <property type="match status" value="1"/>
</dbReference>